<keyword evidence="3" id="KW-1185">Reference proteome</keyword>
<evidence type="ECO:0000313" key="3">
    <source>
        <dbReference type="Proteomes" id="UP001063166"/>
    </source>
</evidence>
<gene>
    <name evidence="2" type="ORF">LshimejAT787_0111760</name>
</gene>
<name>A0A9P3PF48_LYOSH</name>
<comment type="caution">
    <text evidence="2">The sequence shown here is derived from an EMBL/GenBank/DDBJ whole genome shotgun (WGS) entry which is preliminary data.</text>
</comment>
<sequence>MIPENFASPPPRPRPRAPPSPTAQAPPLAHPEHVASCTTIRIRDAAKVLYRWFFFVVMPDTTVSLNERRR</sequence>
<evidence type="ECO:0000256" key="1">
    <source>
        <dbReference type="SAM" id="MobiDB-lite"/>
    </source>
</evidence>
<accession>A0A9P3PF48</accession>
<dbReference type="EMBL" id="BRPK01000001">
    <property type="protein sequence ID" value="GLB34292.1"/>
    <property type="molecule type" value="Genomic_DNA"/>
</dbReference>
<feature type="compositionally biased region" description="Pro residues" evidence="1">
    <location>
        <begin position="8"/>
        <end position="21"/>
    </location>
</feature>
<dbReference type="Proteomes" id="UP001063166">
    <property type="component" value="Unassembled WGS sequence"/>
</dbReference>
<protein>
    <submittedName>
        <fullName evidence="2">Uncharacterized protein</fullName>
    </submittedName>
</protein>
<dbReference type="AlphaFoldDB" id="A0A9P3PF48"/>
<evidence type="ECO:0000313" key="2">
    <source>
        <dbReference type="EMBL" id="GLB34292.1"/>
    </source>
</evidence>
<reference evidence="2" key="1">
    <citation type="submission" date="2022-07" db="EMBL/GenBank/DDBJ databases">
        <title>The genome of Lyophyllum shimeji provides insight into the initial evolution of ectomycorrhizal fungal genome.</title>
        <authorList>
            <person name="Kobayashi Y."/>
            <person name="Shibata T."/>
            <person name="Hirakawa H."/>
            <person name="Shigenobu S."/>
            <person name="Nishiyama T."/>
            <person name="Yamada A."/>
            <person name="Hasebe M."/>
            <person name="Kawaguchi M."/>
        </authorList>
    </citation>
    <scope>NUCLEOTIDE SEQUENCE</scope>
    <source>
        <strain evidence="2">AT787</strain>
    </source>
</reference>
<organism evidence="2 3">
    <name type="scientific">Lyophyllum shimeji</name>
    <name type="common">Hon-shimeji</name>
    <name type="synonym">Tricholoma shimeji</name>
    <dbReference type="NCBI Taxonomy" id="47721"/>
    <lineage>
        <taxon>Eukaryota</taxon>
        <taxon>Fungi</taxon>
        <taxon>Dikarya</taxon>
        <taxon>Basidiomycota</taxon>
        <taxon>Agaricomycotina</taxon>
        <taxon>Agaricomycetes</taxon>
        <taxon>Agaricomycetidae</taxon>
        <taxon>Agaricales</taxon>
        <taxon>Tricholomatineae</taxon>
        <taxon>Lyophyllaceae</taxon>
        <taxon>Lyophyllum</taxon>
    </lineage>
</organism>
<proteinExistence type="predicted"/>
<feature type="region of interest" description="Disordered" evidence="1">
    <location>
        <begin position="1"/>
        <end position="30"/>
    </location>
</feature>